<feature type="region of interest" description="Disordered" evidence="1">
    <location>
        <begin position="40"/>
        <end position="241"/>
    </location>
</feature>
<feature type="compositionally biased region" description="Low complexity" evidence="1">
    <location>
        <begin position="164"/>
        <end position="179"/>
    </location>
</feature>
<accession>A0A9C7C7X1</accession>
<evidence type="ECO:0000313" key="2">
    <source>
        <dbReference type="EMBL" id="BDT62174.1"/>
    </source>
</evidence>
<evidence type="ECO:0000256" key="1">
    <source>
        <dbReference type="SAM" id="MobiDB-lite"/>
    </source>
</evidence>
<feature type="compositionally biased region" description="Low complexity" evidence="1">
    <location>
        <begin position="195"/>
        <end position="206"/>
    </location>
</feature>
<organism evidence="2">
    <name type="scientific">Litopenaeus vannamei majanivirus Nimav-1_LVa</name>
    <dbReference type="NCBI Taxonomy" id="2984273"/>
    <lineage>
        <taxon>Viruses</taxon>
        <taxon>Viruses incertae sedis</taxon>
        <taxon>Naldaviricetes</taxon>
        <taxon>Nimaviridae</taxon>
    </lineage>
</organism>
<feature type="compositionally biased region" description="Basic and acidic residues" evidence="1">
    <location>
        <begin position="211"/>
        <end position="228"/>
    </location>
</feature>
<feature type="compositionally biased region" description="Basic and acidic residues" evidence="1">
    <location>
        <begin position="149"/>
        <end position="163"/>
    </location>
</feature>
<name>A0A9C7C7X1_9VIRU</name>
<feature type="compositionally biased region" description="Acidic residues" evidence="1">
    <location>
        <begin position="127"/>
        <end position="138"/>
    </location>
</feature>
<reference evidence="2" key="1">
    <citation type="submission" date="2022-10" db="EMBL/GenBank/DDBJ databases">
        <title>Genome sequences of endogenous nimaviruses in decapod crustaceans.</title>
        <authorList>
            <person name="Kawato S."/>
            <person name="Nozaki R."/>
            <person name="Kondo H."/>
            <person name="Hirono I."/>
        </authorList>
    </citation>
    <scope>NUCLEOTIDE SEQUENCE</scope>
    <source>
        <strain evidence="2">Lva-Nima_1</strain>
    </source>
</reference>
<protein>
    <submittedName>
        <fullName evidence="2">Wsv310-like protein</fullName>
    </submittedName>
</protein>
<feature type="compositionally biased region" description="Basic and acidic residues" evidence="1">
    <location>
        <begin position="180"/>
        <end position="194"/>
    </location>
</feature>
<dbReference type="EMBL" id="LC738872">
    <property type="protein sequence ID" value="BDT62174.1"/>
    <property type="molecule type" value="Genomic_DNA"/>
</dbReference>
<feature type="compositionally biased region" description="Acidic residues" evidence="1">
    <location>
        <begin position="99"/>
        <end position="119"/>
    </location>
</feature>
<proteinExistence type="predicted"/>
<sequence length="413" mass="47997">MAEFKKDERVTEDTDSKTTVLSNTVVKDDEGVSNDLAVITKCKKGKDSDNSGDDDDNDVDNDKKEEKEESSDNDNDDDYMTDNKNINNDDDDKNNANSSDDDDDDDDDEDDNDDDDDNDNTNISNNESDDNDDDDENDSVNTSNECNDDDKHDDNYNDDKGDDIIINNNDSSNGVNNIKDTTKNIKKMMNDNDNKNNNNDDNNNNIGKKRKYEEIRETIDDDNEYKPDQKKHKPIADKASNQKIDTCIKHPLNGENITQKDMMDYFKKNNKNKLIPKKIPSRILNKIHGQIKTLFEKHFKEILTPLCLNKYRKEYMRICCKPENIRNETIFRKEIYKFVLSYEKDLKGRIGKQYDIILYENTNYFTKRLVCFAFPRNKVIEILSNLINGYIINTKCEKHMKIILRNITAKVKV</sequence>
<feature type="compositionally biased region" description="Acidic residues" evidence="1">
    <location>
        <begin position="68"/>
        <end position="80"/>
    </location>
</feature>
<feature type="compositionally biased region" description="Acidic residues" evidence="1">
    <location>
        <begin position="50"/>
        <end position="59"/>
    </location>
</feature>